<dbReference type="Pfam" id="PF04480">
    <property type="entry name" value="DUF559"/>
    <property type="match status" value="1"/>
</dbReference>
<keyword evidence="2" id="KW-0547">Nucleotide-binding</keyword>
<sequence>MAFPHQHSFSGLNYHSAPEDKIACFRSLFRGRTDVFPQRFESVRTGRAGYSPACSNEWVRGICEKPRIKCSNCPHQDWIPINDRLIAWHLSGKDASGQTFVMGVYPMLLDETCHFLAIDLDGIGWQDDASALITVLRKLALPIALERSRSGNGAHLWLFFERAIPAIQARRLGTHILTEALDLRPEMGLSSYDRMFPNQDTLPKGGFGNLIALPLQKAARNTGNSVFLNDTFEPFDDQWKFLGQLNRIPPETVTQIVSSAEHTRRILPVRIAPNEEFALTPWQAPPSRQQQEPPISGTLPDSLEIVLSDKIYIPKNNLPPSLRNRILHLAAFQNPEFYKAQAMRLPTYDKPRVIACAEAHQEHIALPRGCLDDLKTLLRKCNIRYRRKDLRNKGTPLNLAFSGELRPDQTTAAKALLPHEMGVLAATTAFGKTVLAAWLIAERGVNTLILVHRQQLMLQWVERLSQFLDIPEKSIGRLGGGRRKLKGQVDIALIQSLVRKDVVDDRIADYGHLIVDECHHLSAQSFERAVSRAKAKYVLGLSATIERKDGHHPIILMQCGPIRHRVHAKDQAAARPFQHHVIVRPTRFRPIHEPEDDARIEFQQLCQALIEDSERNRLIINDVVRSVSDGRSPLIITERTEHLEYLTKLLELYNIRYICLQGGMGKKRLAEALTQLEPDAASQRPAVVLATGRFVGEGFDDSQLDTLFVTMPVSWRGTIAQYAGRLHRLHESKKVVQIYDYADLDTSMLARMFNKRCAGYEAVGYSILLPASALPGWPQSVPLPVDPAWKKDYSGSVKRLIQDGVDEPLAELFMHAAQAPDDVTRARSASEAFLHKRLESLDLTKGYFQLNVELPIPFNQRSRMEVDFLCEPLKLVIELDGSQHLKDAAAWRSDRRKDLLLQRNNYLVMRFLTLDISKELNAVLDSIITTVQFRKRQIREDKH</sequence>
<dbReference type="SUPFAM" id="SSF52540">
    <property type="entry name" value="P-loop containing nucleoside triphosphate hydrolases"/>
    <property type="match status" value="2"/>
</dbReference>
<protein>
    <submittedName>
        <fullName evidence="2">DEAD/DEAH box helicase family protein</fullName>
    </submittedName>
</protein>
<dbReference type="Pfam" id="PF22548">
    <property type="entry name" value="AEP-TOTE"/>
    <property type="match status" value="1"/>
</dbReference>
<dbReference type="Pfam" id="PF04851">
    <property type="entry name" value="ResIII"/>
    <property type="match status" value="1"/>
</dbReference>
<keyword evidence="2" id="KW-0347">Helicase</keyword>
<reference evidence="2 3" key="1">
    <citation type="submission" date="2023-11" db="EMBL/GenBank/DDBJ databases">
        <title>Coraliomargarita sp. nov., isolated from marine algae.</title>
        <authorList>
            <person name="Lee J.K."/>
            <person name="Baek J.H."/>
            <person name="Kim J.M."/>
            <person name="Choi D.G."/>
            <person name="Jeon C.O."/>
        </authorList>
    </citation>
    <scope>NUCLEOTIDE SEQUENCE [LARGE SCALE GENOMIC DNA]</scope>
    <source>
        <strain evidence="2 3">J2-16</strain>
    </source>
</reference>
<dbReference type="InterPro" id="IPR050742">
    <property type="entry name" value="Helicase_Restrict-Modif_Enz"/>
</dbReference>
<accession>A0ABZ0RH60</accession>
<keyword evidence="2" id="KW-0067">ATP-binding</keyword>
<dbReference type="SMART" id="SM00487">
    <property type="entry name" value="DEXDc"/>
    <property type="match status" value="1"/>
</dbReference>
<dbReference type="CDD" id="cd18785">
    <property type="entry name" value="SF2_C"/>
    <property type="match status" value="1"/>
</dbReference>
<dbReference type="InterPro" id="IPR007569">
    <property type="entry name" value="DUF559"/>
</dbReference>
<keyword evidence="3" id="KW-1185">Reference proteome</keyword>
<dbReference type="GO" id="GO:0004386">
    <property type="term" value="F:helicase activity"/>
    <property type="evidence" value="ECO:0007669"/>
    <property type="project" value="UniProtKB-KW"/>
</dbReference>
<evidence type="ECO:0000313" key="2">
    <source>
        <dbReference type="EMBL" id="WPJ94115.1"/>
    </source>
</evidence>
<dbReference type="PROSITE" id="PS51192">
    <property type="entry name" value="HELICASE_ATP_BIND_1"/>
    <property type="match status" value="1"/>
</dbReference>
<dbReference type="CDD" id="cd17926">
    <property type="entry name" value="DEXHc_RE"/>
    <property type="match status" value="1"/>
</dbReference>
<dbReference type="InterPro" id="IPR014001">
    <property type="entry name" value="Helicase_ATP-bd"/>
</dbReference>
<dbReference type="Proteomes" id="UP001324993">
    <property type="component" value="Chromosome"/>
</dbReference>
<dbReference type="Gene3D" id="3.40.50.300">
    <property type="entry name" value="P-loop containing nucleotide triphosphate hydrolases"/>
    <property type="match status" value="2"/>
</dbReference>
<dbReference type="InterPro" id="IPR027417">
    <property type="entry name" value="P-loop_NTPase"/>
</dbReference>
<feature type="domain" description="Helicase ATP-binding" evidence="1">
    <location>
        <begin position="413"/>
        <end position="563"/>
    </location>
</feature>
<dbReference type="InterPro" id="IPR006935">
    <property type="entry name" value="Helicase/UvrB_N"/>
</dbReference>
<organism evidence="2 3">
    <name type="scientific">Coraliomargarita algicola</name>
    <dbReference type="NCBI Taxonomy" id="3092156"/>
    <lineage>
        <taxon>Bacteria</taxon>
        <taxon>Pseudomonadati</taxon>
        <taxon>Verrucomicrobiota</taxon>
        <taxon>Opitutia</taxon>
        <taxon>Puniceicoccales</taxon>
        <taxon>Coraliomargaritaceae</taxon>
        <taxon>Coraliomargarita</taxon>
    </lineage>
</organism>
<dbReference type="InterPro" id="IPR054347">
    <property type="entry name" value="TOTE_primase"/>
</dbReference>
<dbReference type="EMBL" id="CP138858">
    <property type="protein sequence ID" value="WPJ94115.1"/>
    <property type="molecule type" value="Genomic_DNA"/>
</dbReference>
<name>A0ABZ0RH60_9BACT</name>
<evidence type="ECO:0000259" key="1">
    <source>
        <dbReference type="PROSITE" id="PS51192"/>
    </source>
</evidence>
<dbReference type="Gene3D" id="3.40.960.10">
    <property type="entry name" value="VSR Endonuclease"/>
    <property type="match status" value="1"/>
</dbReference>
<dbReference type="PANTHER" id="PTHR47396">
    <property type="entry name" value="TYPE I RESTRICTION ENZYME ECOKI R PROTEIN"/>
    <property type="match status" value="1"/>
</dbReference>
<dbReference type="PANTHER" id="PTHR47396:SF1">
    <property type="entry name" value="ATP-DEPENDENT HELICASE IRC3-RELATED"/>
    <property type="match status" value="1"/>
</dbReference>
<dbReference type="RefSeq" id="WP_319831070.1">
    <property type="nucleotide sequence ID" value="NZ_CP138858.1"/>
</dbReference>
<proteinExistence type="predicted"/>
<keyword evidence="2" id="KW-0378">Hydrolase</keyword>
<gene>
    <name evidence="2" type="ORF">SH580_11785</name>
</gene>
<evidence type="ECO:0000313" key="3">
    <source>
        <dbReference type="Proteomes" id="UP001324993"/>
    </source>
</evidence>